<protein>
    <submittedName>
        <fullName evidence="2">Uncharacterized protein</fullName>
    </submittedName>
</protein>
<gene>
    <name evidence="2" type="ORF">CJD_1142</name>
</gene>
<sequence>MIKNAESYIESVSNKPEELIEFVEMISINRRIFQDDIEKLENLNNESSKKYGGLDEEKIYESEMYGAGVAGAGVAAGIGVATLGPSAAMAIATTFGTASTGVAISGLSGAAATNAALAWLGGGALAAGGGGIAAGNALLALFGPIGCIIGGGTLLGGGLITNSKNKKAAEEAEEKTIELKKIINCFSKICKKVNGMCELTEELKLNLMFNLGVNTGYDCLDYNEMNNGQKNNYKNLIISTMDLSEKIIEKVDYDPEK</sequence>
<name>B1V5I4_CLOPF</name>
<dbReference type="EMBL" id="ABOO01000033">
    <property type="protein sequence ID" value="EDT70958.1"/>
    <property type="molecule type" value="Genomic_DNA"/>
</dbReference>
<keyword evidence="1" id="KW-0175">Coiled coil</keyword>
<accession>B1V5I4</accession>
<evidence type="ECO:0000256" key="1">
    <source>
        <dbReference type="SAM" id="Coils"/>
    </source>
</evidence>
<feature type="coiled-coil region" evidence="1">
    <location>
        <begin position="30"/>
        <end position="57"/>
    </location>
</feature>
<reference evidence="2 3" key="1">
    <citation type="submission" date="2008-03" db="EMBL/GenBank/DDBJ databases">
        <authorList>
            <person name="Paulsen I."/>
            <person name="Sebastian Y."/>
        </authorList>
    </citation>
    <scope>NUCLEOTIDE SEQUENCE [LARGE SCALE GENOMIC DNA]</scope>
    <source>
        <strain evidence="3">D str. JGS1721</strain>
    </source>
</reference>
<comment type="caution">
    <text evidence="2">The sequence shown here is derived from an EMBL/GenBank/DDBJ whole genome shotgun (WGS) entry which is preliminary data.</text>
</comment>
<dbReference type="AlphaFoldDB" id="B1V5I4"/>
<evidence type="ECO:0000313" key="2">
    <source>
        <dbReference type="EMBL" id="EDT70958.1"/>
    </source>
</evidence>
<proteinExistence type="predicted"/>
<organism evidence="2 3">
    <name type="scientific">Clostridium perfringens D str. JGS1721</name>
    <dbReference type="NCBI Taxonomy" id="488537"/>
    <lineage>
        <taxon>Bacteria</taxon>
        <taxon>Bacillati</taxon>
        <taxon>Bacillota</taxon>
        <taxon>Clostridia</taxon>
        <taxon>Eubacteriales</taxon>
        <taxon>Clostridiaceae</taxon>
        <taxon>Clostridium</taxon>
    </lineage>
</organism>
<dbReference type="Proteomes" id="UP000003188">
    <property type="component" value="Unassembled WGS sequence"/>
</dbReference>
<evidence type="ECO:0000313" key="3">
    <source>
        <dbReference type="Proteomes" id="UP000003188"/>
    </source>
</evidence>